<reference evidence="2" key="1">
    <citation type="submission" date="2014-11" db="EMBL/GenBank/DDBJ databases">
        <authorList>
            <person name="Amaro Gonzalez C."/>
        </authorList>
    </citation>
    <scope>NUCLEOTIDE SEQUENCE</scope>
</reference>
<organism evidence="2">
    <name type="scientific">Anguilla anguilla</name>
    <name type="common">European freshwater eel</name>
    <name type="synonym">Muraena anguilla</name>
    <dbReference type="NCBI Taxonomy" id="7936"/>
    <lineage>
        <taxon>Eukaryota</taxon>
        <taxon>Metazoa</taxon>
        <taxon>Chordata</taxon>
        <taxon>Craniata</taxon>
        <taxon>Vertebrata</taxon>
        <taxon>Euteleostomi</taxon>
        <taxon>Actinopterygii</taxon>
        <taxon>Neopterygii</taxon>
        <taxon>Teleostei</taxon>
        <taxon>Anguilliformes</taxon>
        <taxon>Anguillidae</taxon>
        <taxon>Anguilla</taxon>
    </lineage>
</organism>
<sequence length="35" mass="3993">MSQRTCLLRPQKKSPWTVRKGSPSCPMTPRPPSPR</sequence>
<proteinExistence type="predicted"/>
<dbReference type="AlphaFoldDB" id="A0A0E9UE04"/>
<accession>A0A0E9UE04</accession>
<protein>
    <submittedName>
        <fullName evidence="2">Uncharacterized protein</fullName>
    </submittedName>
</protein>
<evidence type="ECO:0000256" key="1">
    <source>
        <dbReference type="SAM" id="MobiDB-lite"/>
    </source>
</evidence>
<reference evidence="2" key="2">
    <citation type="journal article" date="2015" name="Fish Shellfish Immunol.">
        <title>Early steps in the European eel (Anguilla anguilla)-Vibrio vulnificus interaction in the gills: Role of the RtxA13 toxin.</title>
        <authorList>
            <person name="Callol A."/>
            <person name="Pajuelo D."/>
            <person name="Ebbesson L."/>
            <person name="Teles M."/>
            <person name="MacKenzie S."/>
            <person name="Amaro C."/>
        </authorList>
    </citation>
    <scope>NUCLEOTIDE SEQUENCE</scope>
</reference>
<name>A0A0E9UE04_ANGAN</name>
<evidence type="ECO:0000313" key="2">
    <source>
        <dbReference type="EMBL" id="JAH64089.1"/>
    </source>
</evidence>
<feature type="region of interest" description="Disordered" evidence="1">
    <location>
        <begin position="1"/>
        <end position="35"/>
    </location>
</feature>
<feature type="compositionally biased region" description="Pro residues" evidence="1">
    <location>
        <begin position="26"/>
        <end position="35"/>
    </location>
</feature>
<dbReference type="EMBL" id="GBXM01044488">
    <property type="protein sequence ID" value="JAH64089.1"/>
    <property type="molecule type" value="Transcribed_RNA"/>
</dbReference>